<keyword evidence="1" id="KW-1133">Transmembrane helix</keyword>
<dbReference type="InterPro" id="IPR005693">
    <property type="entry name" value="Mce"/>
</dbReference>
<keyword evidence="1" id="KW-0812">Transmembrane</keyword>
<dbReference type="NCBIfam" id="TIGR00996">
    <property type="entry name" value="Mtu_fam_mce"/>
    <property type="match status" value="1"/>
</dbReference>
<dbReference type="InterPro" id="IPR024516">
    <property type="entry name" value="Mce_C"/>
</dbReference>
<dbReference type="EMBL" id="JAAXOP010000007">
    <property type="protein sequence ID" value="NKY51426.1"/>
    <property type="molecule type" value="Genomic_DNA"/>
</dbReference>
<feature type="transmembrane region" description="Helical" evidence="1">
    <location>
        <begin position="7"/>
        <end position="28"/>
    </location>
</feature>
<dbReference type="GO" id="GO:0051701">
    <property type="term" value="P:biological process involved in interaction with host"/>
    <property type="evidence" value="ECO:0007669"/>
    <property type="project" value="TreeGrafter"/>
</dbReference>
<keyword evidence="1" id="KW-0472">Membrane</keyword>
<evidence type="ECO:0000256" key="1">
    <source>
        <dbReference type="SAM" id="Phobius"/>
    </source>
</evidence>
<dbReference type="PANTHER" id="PTHR33371">
    <property type="entry name" value="INTERMEMBRANE PHOSPHOLIPID TRANSPORT SYSTEM BINDING PROTEIN MLAD-RELATED"/>
    <property type="match status" value="1"/>
</dbReference>
<accession>A0A846XWB3</accession>
<evidence type="ECO:0000259" key="3">
    <source>
        <dbReference type="Pfam" id="PF11887"/>
    </source>
</evidence>
<evidence type="ECO:0000259" key="2">
    <source>
        <dbReference type="Pfam" id="PF02470"/>
    </source>
</evidence>
<dbReference type="GO" id="GO:0005576">
    <property type="term" value="C:extracellular region"/>
    <property type="evidence" value="ECO:0007669"/>
    <property type="project" value="TreeGrafter"/>
</dbReference>
<protein>
    <submittedName>
        <fullName evidence="4">MCE family protein</fullName>
    </submittedName>
</protein>
<comment type="caution">
    <text evidence="4">The sequence shown here is derived from an EMBL/GenBank/DDBJ whole genome shotgun (WGS) entry which is preliminary data.</text>
</comment>
<keyword evidence="5" id="KW-1185">Reference proteome</keyword>
<feature type="domain" description="Mammalian cell entry C-terminal" evidence="3">
    <location>
        <begin position="120"/>
        <end position="232"/>
    </location>
</feature>
<reference evidence="4 5" key="1">
    <citation type="submission" date="2020-04" db="EMBL/GenBank/DDBJ databases">
        <title>MicrobeNet Type strains.</title>
        <authorList>
            <person name="Nicholson A.C."/>
        </authorList>
    </citation>
    <scope>NUCLEOTIDE SEQUENCE [LARGE SCALE GENOMIC DNA]</scope>
    <source>
        <strain evidence="4 5">JCM 12354</strain>
    </source>
</reference>
<proteinExistence type="predicted"/>
<feature type="domain" description="Mce/MlaD" evidence="2">
    <location>
        <begin position="36"/>
        <end position="111"/>
    </location>
</feature>
<name>A0A846XWB3_9NOCA</name>
<dbReference type="PANTHER" id="PTHR33371:SF17">
    <property type="entry name" value="MCE-FAMILY PROTEIN MCE1B"/>
    <property type="match status" value="1"/>
</dbReference>
<dbReference type="Pfam" id="PF02470">
    <property type="entry name" value="MlaD"/>
    <property type="match status" value="1"/>
</dbReference>
<dbReference type="Pfam" id="PF11887">
    <property type="entry name" value="Mce4_CUP1"/>
    <property type="match status" value="1"/>
</dbReference>
<gene>
    <name evidence="4" type="ORF">HGA08_14470</name>
</gene>
<evidence type="ECO:0000313" key="5">
    <source>
        <dbReference type="Proteomes" id="UP000565711"/>
    </source>
</evidence>
<dbReference type="AlphaFoldDB" id="A0A846XWB3"/>
<dbReference type="InterPro" id="IPR052336">
    <property type="entry name" value="MlaD_Phospholipid_Transporter"/>
</dbReference>
<evidence type="ECO:0000313" key="4">
    <source>
        <dbReference type="EMBL" id="NKY51426.1"/>
    </source>
</evidence>
<dbReference type="Proteomes" id="UP000565711">
    <property type="component" value="Unassembled WGS sequence"/>
</dbReference>
<sequence>MSTRKLLLRVAVSVVVMAVVLVGVFRLIQRPVAEHTDTYTAVFTDANGLRPGDDVRLYGVQVGKVGDVELDRDAHARVHFTVARGHDLFTETKVAVRYQNLTGFRYLDIQQPEQPGQPRKPAAVFDTAHTVPAFDITTLFNGLQPVLKEMSPEDLNRFASSLLAVIQGDGNGIGPALSAIDTLSRYASDRQQVLSILVRNFAQVSQHMAGRSGNAMALMKGLTDLFVTITDQLPGLIQFGLEIPPMLRPLLDIMKVLGVTGDRGKDLDALLHQALPDPHQAVAVLGRLPGLVQTMAATVPPTGPEAAMTCSHGVAVAPEPLSILVAGQRITLCHR</sequence>
<dbReference type="InterPro" id="IPR003399">
    <property type="entry name" value="Mce/MlaD"/>
</dbReference>
<organism evidence="4 5">
    <name type="scientific">Nocardia vermiculata</name>
    <dbReference type="NCBI Taxonomy" id="257274"/>
    <lineage>
        <taxon>Bacteria</taxon>
        <taxon>Bacillati</taxon>
        <taxon>Actinomycetota</taxon>
        <taxon>Actinomycetes</taxon>
        <taxon>Mycobacteriales</taxon>
        <taxon>Nocardiaceae</taxon>
        <taxon>Nocardia</taxon>
    </lineage>
</organism>
<dbReference type="RefSeq" id="WP_067880558.1">
    <property type="nucleotide sequence ID" value="NZ_JAAXOP010000007.1"/>
</dbReference>